<feature type="transmembrane region" description="Helical" evidence="9">
    <location>
        <begin position="576"/>
        <end position="595"/>
    </location>
</feature>
<evidence type="ECO:0000256" key="6">
    <source>
        <dbReference type="ARBA" id="ARBA00022840"/>
    </source>
</evidence>
<keyword evidence="9" id="KW-0472">Membrane</keyword>
<dbReference type="InterPro" id="IPR011009">
    <property type="entry name" value="Kinase-like_dom_sf"/>
</dbReference>
<dbReference type="OrthoDB" id="502205at2"/>
<name>K9TAK3_9CYAN</name>
<evidence type="ECO:0000256" key="4">
    <source>
        <dbReference type="ARBA" id="ARBA00022741"/>
    </source>
</evidence>
<dbReference type="GO" id="GO:0005524">
    <property type="term" value="F:ATP binding"/>
    <property type="evidence" value="ECO:0007669"/>
    <property type="project" value="UniProtKB-KW"/>
</dbReference>
<accession>K9TAK3</accession>
<evidence type="ECO:0000259" key="10">
    <source>
        <dbReference type="PROSITE" id="PS50011"/>
    </source>
</evidence>
<keyword evidence="9" id="KW-1133">Transmembrane helix</keyword>
<dbReference type="Pfam" id="PF00069">
    <property type="entry name" value="Pkinase"/>
    <property type="match status" value="1"/>
</dbReference>
<keyword evidence="5 11" id="KW-0418">Kinase</keyword>
<dbReference type="SMART" id="SM00220">
    <property type="entry name" value="S_TKc"/>
    <property type="match status" value="1"/>
</dbReference>
<dbReference type="SUPFAM" id="SSF56112">
    <property type="entry name" value="Protein kinase-like (PK-like)"/>
    <property type="match status" value="1"/>
</dbReference>
<dbReference type="CDD" id="cd14014">
    <property type="entry name" value="STKc_PknB_like"/>
    <property type="match status" value="1"/>
</dbReference>
<dbReference type="InterPro" id="IPR008271">
    <property type="entry name" value="Ser/Thr_kinase_AS"/>
</dbReference>
<comment type="catalytic activity">
    <reaction evidence="7">
        <text>L-threonyl-[protein] + ATP = O-phospho-L-threonyl-[protein] + ADP + H(+)</text>
        <dbReference type="Rhea" id="RHEA:46608"/>
        <dbReference type="Rhea" id="RHEA-COMP:11060"/>
        <dbReference type="Rhea" id="RHEA-COMP:11605"/>
        <dbReference type="ChEBI" id="CHEBI:15378"/>
        <dbReference type="ChEBI" id="CHEBI:30013"/>
        <dbReference type="ChEBI" id="CHEBI:30616"/>
        <dbReference type="ChEBI" id="CHEBI:61977"/>
        <dbReference type="ChEBI" id="CHEBI:456216"/>
        <dbReference type="EC" id="2.7.11.1"/>
    </reaction>
</comment>
<evidence type="ECO:0000256" key="2">
    <source>
        <dbReference type="ARBA" id="ARBA00022527"/>
    </source>
</evidence>
<dbReference type="InParanoid" id="K9TAK3"/>
<dbReference type="GO" id="GO:0004674">
    <property type="term" value="F:protein serine/threonine kinase activity"/>
    <property type="evidence" value="ECO:0007669"/>
    <property type="project" value="UniProtKB-KW"/>
</dbReference>
<evidence type="ECO:0000256" key="5">
    <source>
        <dbReference type="ARBA" id="ARBA00022777"/>
    </source>
</evidence>
<dbReference type="PATRIC" id="fig|56110.3.peg.171"/>
<dbReference type="KEGG" id="oac:Oscil6304_0147"/>
<evidence type="ECO:0000313" key="11">
    <source>
        <dbReference type="EMBL" id="AFY79902.1"/>
    </source>
</evidence>
<keyword evidence="3" id="KW-0808">Transferase</keyword>
<dbReference type="eggNOG" id="COG0515">
    <property type="taxonomic scope" value="Bacteria"/>
</dbReference>
<dbReference type="Gene3D" id="1.10.510.10">
    <property type="entry name" value="Transferase(Phosphotransferase) domain 1"/>
    <property type="match status" value="1"/>
</dbReference>
<keyword evidence="12" id="KW-1185">Reference proteome</keyword>
<feature type="transmembrane region" description="Helical" evidence="9">
    <location>
        <begin position="434"/>
        <end position="457"/>
    </location>
</feature>
<dbReference type="HOGENOM" id="CLU_025432_0_0_3"/>
<protein>
    <recommendedName>
        <fullName evidence="1">non-specific serine/threonine protein kinase</fullName>
        <ecNumber evidence="1">2.7.11.1</ecNumber>
    </recommendedName>
</protein>
<feature type="domain" description="Protein kinase" evidence="10">
    <location>
        <begin position="13"/>
        <end position="293"/>
    </location>
</feature>
<evidence type="ECO:0000256" key="1">
    <source>
        <dbReference type="ARBA" id="ARBA00012513"/>
    </source>
</evidence>
<feature type="transmembrane region" description="Helical" evidence="9">
    <location>
        <begin position="545"/>
        <end position="564"/>
    </location>
</feature>
<feature type="transmembrane region" description="Helical" evidence="9">
    <location>
        <begin position="511"/>
        <end position="533"/>
    </location>
</feature>
<evidence type="ECO:0000256" key="8">
    <source>
        <dbReference type="ARBA" id="ARBA00048679"/>
    </source>
</evidence>
<sequence length="687" mass="75529">MMSNLPDFGEYGYQVIRELGHNRAGGRVTYLASRTGTSAPTPDVTPDPADLVAIKQFQFASTSDAGWAGYEAYQREIQVLQGLNHPGIPRYLDSFESPRGFCMVQEYKPAESLAQQRTWHPIQVKEIAVALLSILVYLQNRLPAVIHRDIKPENILVDQQMNVYLVDFGFAHIGEGEVAVSSIVKGTLGFMPPEQLFNRELTPASDLYGVGATLICLLTGTKSMEIGELIDPSYRIHFRKRVPTISLGWIQWLEKMVEPKPKDRYTNAETALEVLTPIEISRTPQVISSHQLVQFRGTKLGEPITQTISIKNPVPGTMLTGRWQVAPYRRDGYFSKNNHPWIKIEPVRFKGNQVECTITVDTRNLMADRIYERELLLQTNSDQKLYRFPLKVQTAPEPVEEIKLPYPWLGILLGLALNTGWTQPVNVVGDGIRWITASGLGMLVVLLLFSGILLFRIGAKSASRKPGPAAAGALAGSIIGVVTVPVSVIIYGNDDPSLSLSEIVEEAIGSAFWMAILGALIGAYAAIVTEELISRLRGMGTARDVSKTLAGAIAGVMFAVGPILDGSGSFSNAWAFLVWMGLIIVAGGVAGAVFDEIEQGKISPLSPNVKLKISQVWTNFAGRIVLLTVGLGISLGLALNGRILSHYWGILLIGGTAIPLWKMIYPHWVRSRQVREYHESKAKRIQP</sequence>
<dbReference type="RefSeq" id="WP_015146552.1">
    <property type="nucleotide sequence ID" value="NC_019693.1"/>
</dbReference>
<comment type="catalytic activity">
    <reaction evidence="8">
        <text>L-seryl-[protein] + ATP = O-phospho-L-seryl-[protein] + ADP + H(+)</text>
        <dbReference type="Rhea" id="RHEA:17989"/>
        <dbReference type="Rhea" id="RHEA-COMP:9863"/>
        <dbReference type="Rhea" id="RHEA-COMP:11604"/>
        <dbReference type="ChEBI" id="CHEBI:15378"/>
        <dbReference type="ChEBI" id="CHEBI:29999"/>
        <dbReference type="ChEBI" id="CHEBI:30616"/>
        <dbReference type="ChEBI" id="CHEBI:83421"/>
        <dbReference type="ChEBI" id="CHEBI:456216"/>
        <dbReference type="EC" id="2.7.11.1"/>
    </reaction>
</comment>
<organism evidence="11 12">
    <name type="scientific">Oscillatoria acuminata PCC 6304</name>
    <dbReference type="NCBI Taxonomy" id="56110"/>
    <lineage>
        <taxon>Bacteria</taxon>
        <taxon>Bacillati</taxon>
        <taxon>Cyanobacteriota</taxon>
        <taxon>Cyanophyceae</taxon>
        <taxon>Oscillatoriophycideae</taxon>
        <taxon>Oscillatoriales</taxon>
        <taxon>Oscillatoriaceae</taxon>
        <taxon>Oscillatoria</taxon>
    </lineage>
</organism>
<keyword evidence="4" id="KW-0547">Nucleotide-binding</keyword>
<dbReference type="PROSITE" id="PS50011">
    <property type="entry name" value="PROTEIN_KINASE_DOM"/>
    <property type="match status" value="1"/>
</dbReference>
<evidence type="ECO:0000256" key="7">
    <source>
        <dbReference type="ARBA" id="ARBA00047899"/>
    </source>
</evidence>
<dbReference type="EMBL" id="CP003607">
    <property type="protein sequence ID" value="AFY79902.1"/>
    <property type="molecule type" value="Genomic_DNA"/>
</dbReference>
<feature type="transmembrane region" description="Helical" evidence="9">
    <location>
        <begin position="469"/>
        <end position="491"/>
    </location>
</feature>
<dbReference type="STRING" id="56110.Oscil6304_0147"/>
<evidence type="ECO:0000256" key="9">
    <source>
        <dbReference type="SAM" id="Phobius"/>
    </source>
</evidence>
<feature type="transmembrane region" description="Helical" evidence="9">
    <location>
        <begin position="645"/>
        <end position="665"/>
    </location>
</feature>
<gene>
    <name evidence="11" type="ORF">Oscil6304_0147</name>
</gene>
<dbReference type="PROSITE" id="PS00108">
    <property type="entry name" value="PROTEIN_KINASE_ST"/>
    <property type="match status" value="1"/>
</dbReference>
<evidence type="ECO:0000256" key="3">
    <source>
        <dbReference type="ARBA" id="ARBA00022679"/>
    </source>
</evidence>
<evidence type="ECO:0000313" key="12">
    <source>
        <dbReference type="Proteomes" id="UP000010367"/>
    </source>
</evidence>
<keyword evidence="6" id="KW-0067">ATP-binding</keyword>
<dbReference type="EC" id="2.7.11.1" evidence="1"/>
<dbReference type="AlphaFoldDB" id="K9TAK3"/>
<dbReference type="PANTHER" id="PTHR24363:SF0">
    <property type="entry name" value="SERINE_THREONINE KINASE LIKE DOMAIN CONTAINING 1"/>
    <property type="match status" value="1"/>
</dbReference>
<dbReference type="InterPro" id="IPR000719">
    <property type="entry name" value="Prot_kinase_dom"/>
</dbReference>
<feature type="transmembrane region" description="Helical" evidence="9">
    <location>
        <begin position="616"/>
        <end position="639"/>
    </location>
</feature>
<proteinExistence type="predicted"/>
<reference evidence="11 12" key="1">
    <citation type="submission" date="2012-06" db="EMBL/GenBank/DDBJ databases">
        <title>Finished chromosome of genome of Oscillatoria acuminata PCC 6304.</title>
        <authorList>
            <consortium name="US DOE Joint Genome Institute"/>
            <person name="Gugger M."/>
            <person name="Coursin T."/>
            <person name="Rippka R."/>
            <person name="Tandeau De Marsac N."/>
            <person name="Huntemann M."/>
            <person name="Wei C.-L."/>
            <person name="Han J."/>
            <person name="Detter J.C."/>
            <person name="Han C."/>
            <person name="Tapia R."/>
            <person name="Davenport K."/>
            <person name="Daligault H."/>
            <person name="Erkkila T."/>
            <person name="Gu W."/>
            <person name="Munk A.C.C."/>
            <person name="Teshima H."/>
            <person name="Xu Y."/>
            <person name="Chain P."/>
            <person name="Chen A."/>
            <person name="Krypides N."/>
            <person name="Mavromatis K."/>
            <person name="Markowitz V."/>
            <person name="Szeto E."/>
            <person name="Ivanova N."/>
            <person name="Mikhailova N."/>
            <person name="Ovchinnikova G."/>
            <person name="Pagani I."/>
            <person name="Pati A."/>
            <person name="Goodwin L."/>
            <person name="Peters L."/>
            <person name="Pitluck S."/>
            <person name="Woyke T."/>
            <person name="Kerfeld C."/>
        </authorList>
    </citation>
    <scope>NUCLEOTIDE SEQUENCE [LARGE SCALE GENOMIC DNA]</scope>
    <source>
        <strain evidence="11 12">PCC 6304</strain>
    </source>
</reference>
<dbReference type="PANTHER" id="PTHR24363">
    <property type="entry name" value="SERINE/THREONINE PROTEIN KINASE"/>
    <property type="match status" value="1"/>
</dbReference>
<keyword evidence="2" id="KW-0723">Serine/threonine-protein kinase</keyword>
<keyword evidence="9" id="KW-0812">Transmembrane</keyword>
<dbReference type="Proteomes" id="UP000010367">
    <property type="component" value="Chromosome"/>
</dbReference>